<feature type="region of interest" description="Disordered" evidence="1">
    <location>
        <begin position="58"/>
        <end position="137"/>
    </location>
</feature>
<feature type="compositionally biased region" description="Basic and acidic residues" evidence="1">
    <location>
        <begin position="73"/>
        <end position="99"/>
    </location>
</feature>
<organism evidence="2 3">
    <name type="scientific">Bathycoccus prasinos</name>
    <dbReference type="NCBI Taxonomy" id="41875"/>
    <lineage>
        <taxon>Eukaryota</taxon>
        <taxon>Viridiplantae</taxon>
        <taxon>Chlorophyta</taxon>
        <taxon>Mamiellophyceae</taxon>
        <taxon>Mamiellales</taxon>
        <taxon>Bathycoccaceae</taxon>
        <taxon>Bathycoccus</taxon>
    </lineage>
</organism>
<dbReference type="RefSeq" id="XP_007512349.1">
    <property type="nucleotide sequence ID" value="XM_007512287.1"/>
</dbReference>
<feature type="region of interest" description="Disordered" evidence="1">
    <location>
        <begin position="354"/>
        <end position="376"/>
    </location>
</feature>
<evidence type="ECO:0000313" key="2">
    <source>
        <dbReference type="EMBL" id="CCO16949.1"/>
    </source>
</evidence>
<feature type="compositionally biased region" description="Polar residues" evidence="1">
    <location>
        <begin position="211"/>
        <end position="232"/>
    </location>
</feature>
<protein>
    <submittedName>
        <fullName evidence="2">Uncharacterized protein</fullName>
    </submittedName>
</protein>
<gene>
    <name evidence="2" type="ORF">Bathy06g04220</name>
</gene>
<proteinExistence type="predicted"/>
<feature type="compositionally biased region" description="Polar residues" evidence="1">
    <location>
        <begin position="115"/>
        <end position="130"/>
    </location>
</feature>
<evidence type="ECO:0000313" key="3">
    <source>
        <dbReference type="Proteomes" id="UP000198341"/>
    </source>
</evidence>
<reference evidence="2 3" key="1">
    <citation type="submission" date="2011-10" db="EMBL/GenBank/DDBJ databases">
        <authorList>
            <person name="Genoscope - CEA"/>
        </authorList>
    </citation>
    <scope>NUCLEOTIDE SEQUENCE [LARGE SCALE GENOMIC DNA]</scope>
    <source>
        <strain evidence="2 3">RCC 1105</strain>
    </source>
</reference>
<feature type="compositionally biased region" description="Low complexity" evidence="1">
    <location>
        <begin position="304"/>
        <end position="316"/>
    </location>
</feature>
<feature type="compositionally biased region" description="Polar residues" evidence="1">
    <location>
        <begin position="361"/>
        <end position="376"/>
    </location>
</feature>
<feature type="region of interest" description="Disordered" evidence="1">
    <location>
        <begin position="174"/>
        <end position="266"/>
    </location>
</feature>
<dbReference type="GeneID" id="19015403"/>
<evidence type="ECO:0000256" key="1">
    <source>
        <dbReference type="SAM" id="MobiDB-lite"/>
    </source>
</evidence>
<feature type="region of interest" description="Disordered" evidence="1">
    <location>
        <begin position="301"/>
        <end position="322"/>
    </location>
</feature>
<sequence length="376" mass="43408">MTTNDGGYYFSRREEEERSFDPRDFIRDVMHLSNNSFPEDDDDYSSNWKDEKRRFAQRRRGGQYDTVTQNTIDEERNRLFEKKRQIGDHDDENAHRERTSLFNKGRSVEAKFGFKTNNSPSFSYPQPSTVERQRRAQERVTAALRKLKIERNLEKTPEVVGGFGGYAARRRRFLAKSESEEEEEEEESARTYRTRRRVVSATEKEHFLKTPSPQSSSRRMRDSLNSNGNVLSDFSRKATKGVSPLGPPRRVPVENSNNSSPNLISFSPLQMRGSALKKTPVHISPLGPPRRVLKIDQENDVSFSNNNNNYSSKYSSPAVGSTRRMYNTPENRVYPTPETKQTQEKLKKSLLERLSKIANDSPPSSRKSYNGFTARL</sequence>
<accession>K8EG61</accession>
<keyword evidence="3" id="KW-1185">Reference proteome</keyword>
<dbReference type="KEGG" id="bpg:Bathy06g04220"/>
<dbReference type="EMBL" id="FO082273">
    <property type="protein sequence ID" value="CCO16949.1"/>
    <property type="molecule type" value="Genomic_DNA"/>
</dbReference>
<dbReference type="Proteomes" id="UP000198341">
    <property type="component" value="Chromosome 6"/>
</dbReference>
<name>K8EG61_9CHLO</name>
<dbReference type="AlphaFoldDB" id="K8EG61"/>